<proteinExistence type="predicted"/>
<sequence length="150" mass="17005">MKLPNGVTGFYNSEANKPPNIEEKQFKQLCFDIVSCNGGKVLGFNTPQSPANFYYAQVEVSGNSLYILLNAHYPYLTFASAIELGDINFIENPFLYEQFAPFYQIIGAVELNSSFNQSMVKKADLNSAELEQLAYWKPETVGQIIFNYWD</sequence>
<organism evidence="1 2">
    <name type="scientific">Listeria cossartiae subsp. cayugensis</name>
    <dbReference type="NCBI Taxonomy" id="2713505"/>
    <lineage>
        <taxon>Bacteria</taxon>
        <taxon>Bacillati</taxon>
        <taxon>Bacillota</taxon>
        <taxon>Bacilli</taxon>
        <taxon>Bacillales</taxon>
        <taxon>Listeriaceae</taxon>
        <taxon>Listeria</taxon>
        <taxon>Listeria cossartiae</taxon>
    </lineage>
</organism>
<dbReference type="Proteomes" id="UP000559864">
    <property type="component" value="Unassembled WGS sequence"/>
</dbReference>
<comment type="caution">
    <text evidence="1">The sequence shown here is derived from an EMBL/GenBank/DDBJ whole genome shotgun (WGS) entry which is preliminary data.</text>
</comment>
<name>A0A7X0ZCA8_9LIST</name>
<dbReference type="EMBL" id="JAARZC010000002">
    <property type="protein sequence ID" value="MBC2249804.1"/>
    <property type="molecule type" value="Genomic_DNA"/>
</dbReference>
<gene>
    <name evidence="1" type="ORF">HCB49_07375</name>
</gene>
<dbReference type="RefSeq" id="WP_185604557.1">
    <property type="nucleotide sequence ID" value="NZ_JAARZC010000002.1"/>
</dbReference>
<protein>
    <submittedName>
        <fullName evidence="1">Uncharacterized protein</fullName>
    </submittedName>
</protein>
<evidence type="ECO:0000313" key="2">
    <source>
        <dbReference type="Proteomes" id="UP000559864"/>
    </source>
</evidence>
<dbReference type="AlphaFoldDB" id="A0A7X0ZCA8"/>
<accession>A0A7X0ZCA8</accession>
<evidence type="ECO:0000313" key="1">
    <source>
        <dbReference type="EMBL" id="MBC2249804.1"/>
    </source>
</evidence>
<reference evidence="1 2" key="1">
    <citation type="submission" date="2020-03" db="EMBL/GenBank/DDBJ databases">
        <title>Soil Listeria distribution.</title>
        <authorList>
            <person name="Liao J."/>
            <person name="Wiedmann M."/>
        </authorList>
    </citation>
    <scope>NUCLEOTIDE SEQUENCE [LARGE SCALE GENOMIC DNA]</scope>
    <source>
        <strain evidence="1 2">FSL L7-0123</strain>
    </source>
</reference>